<dbReference type="GO" id="GO:0022857">
    <property type="term" value="F:transmembrane transporter activity"/>
    <property type="evidence" value="ECO:0007669"/>
    <property type="project" value="InterPro"/>
</dbReference>
<evidence type="ECO:0000313" key="7">
    <source>
        <dbReference type="Proteomes" id="UP000295341"/>
    </source>
</evidence>
<protein>
    <submittedName>
        <fullName evidence="6">Putative MFS family arabinose efflux permease</fullName>
    </submittedName>
</protein>
<feature type="transmembrane region" description="Helical" evidence="4">
    <location>
        <begin position="161"/>
        <end position="180"/>
    </location>
</feature>
<keyword evidence="3 4" id="KW-0472">Membrane</keyword>
<evidence type="ECO:0000259" key="5">
    <source>
        <dbReference type="PROSITE" id="PS50850"/>
    </source>
</evidence>
<feature type="transmembrane region" description="Helical" evidence="4">
    <location>
        <begin position="360"/>
        <end position="379"/>
    </location>
</feature>
<dbReference type="PROSITE" id="PS50850">
    <property type="entry name" value="MFS"/>
    <property type="match status" value="1"/>
</dbReference>
<organism evidence="6 7">
    <name type="scientific">Panacagrimonas perspica</name>
    <dbReference type="NCBI Taxonomy" id="381431"/>
    <lineage>
        <taxon>Bacteria</taxon>
        <taxon>Pseudomonadati</taxon>
        <taxon>Pseudomonadota</taxon>
        <taxon>Gammaproteobacteria</taxon>
        <taxon>Nevskiales</taxon>
        <taxon>Nevskiaceae</taxon>
        <taxon>Panacagrimonas</taxon>
    </lineage>
</organism>
<name>A0A4R7P3Q5_9GAMM</name>
<feature type="transmembrane region" description="Helical" evidence="4">
    <location>
        <begin position="128"/>
        <end position="149"/>
    </location>
</feature>
<keyword evidence="1 4" id="KW-0812">Transmembrane</keyword>
<reference evidence="6 7" key="1">
    <citation type="submission" date="2019-03" db="EMBL/GenBank/DDBJ databases">
        <title>Genomic Encyclopedia of Type Strains, Phase IV (KMG-IV): sequencing the most valuable type-strain genomes for metagenomic binning, comparative biology and taxonomic classification.</title>
        <authorList>
            <person name="Goeker M."/>
        </authorList>
    </citation>
    <scope>NUCLEOTIDE SEQUENCE [LARGE SCALE GENOMIC DNA]</scope>
    <source>
        <strain evidence="6 7">DSM 26377</strain>
    </source>
</reference>
<feature type="transmembrane region" description="Helical" evidence="4">
    <location>
        <begin position="242"/>
        <end position="265"/>
    </location>
</feature>
<keyword evidence="2 4" id="KW-1133">Transmembrane helix</keyword>
<sequence length="388" mass="40821">MPHRILPVLVLAQLAGTSTWFAVNAVMPELQAAFGWAASSVGTLTSAVQLGFIIGALVFALLSIADRFSTRRVFLICSLAQAVCTIAAMATAESFAALCVWRFLTGFFLAGIYPVGMKIAAQWFPKGLGNALGLLVGALVIGSAFPHALRAMSVGWPWHSVFYGVAAIATSAGLLLYLLIPEPPVRAARASGLQLRALWAVSGDVKVRASVLGYFGHMWELYTFWVLMPMILATHLSDPTQISWSAFVALGIGALGCAGGGWVATRLGSAPVAGVQLAISGLCCFIAPWALGAPTLLFAAWLLIWGITISGDSPQFSALTASNAPPALVGSVLTLTNSIGFAISIVSIQLFVWLAQQFPLATLIPWLGIGPALGVWALMPLLRTKRST</sequence>
<evidence type="ECO:0000256" key="4">
    <source>
        <dbReference type="SAM" id="Phobius"/>
    </source>
</evidence>
<keyword evidence="7" id="KW-1185">Reference proteome</keyword>
<dbReference type="InterPro" id="IPR011701">
    <property type="entry name" value="MFS"/>
</dbReference>
<feature type="transmembrane region" description="Helical" evidence="4">
    <location>
        <begin position="277"/>
        <end position="307"/>
    </location>
</feature>
<dbReference type="Gene3D" id="1.20.1250.20">
    <property type="entry name" value="MFS general substrate transporter like domains"/>
    <property type="match status" value="1"/>
</dbReference>
<dbReference type="Proteomes" id="UP000295341">
    <property type="component" value="Unassembled WGS sequence"/>
</dbReference>
<evidence type="ECO:0000256" key="1">
    <source>
        <dbReference type="ARBA" id="ARBA00022692"/>
    </source>
</evidence>
<feature type="transmembrane region" description="Helical" evidence="4">
    <location>
        <begin position="218"/>
        <end position="236"/>
    </location>
</feature>
<feature type="transmembrane region" description="Helical" evidence="4">
    <location>
        <begin position="95"/>
        <end position="116"/>
    </location>
</feature>
<feature type="domain" description="Major facilitator superfamily (MFS) profile" evidence="5">
    <location>
        <begin position="5"/>
        <end position="386"/>
    </location>
</feature>
<comment type="caution">
    <text evidence="6">The sequence shown here is derived from an EMBL/GenBank/DDBJ whole genome shotgun (WGS) entry which is preliminary data.</text>
</comment>
<feature type="transmembrane region" description="Helical" evidence="4">
    <location>
        <begin position="327"/>
        <end position="353"/>
    </location>
</feature>
<dbReference type="PANTHER" id="PTHR23521:SF3">
    <property type="entry name" value="MFS TRANSPORTER"/>
    <property type="match status" value="1"/>
</dbReference>
<evidence type="ECO:0000256" key="3">
    <source>
        <dbReference type="ARBA" id="ARBA00023136"/>
    </source>
</evidence>
<evidence type="ECO:0000313" key="6">
    <source>
        <dbReference type="EMBL" id="TDU27989.1"/>
    </source>
</evidence>
<dbReference type="SUPFAM" id="SSF103473">
    <property type="entry name" value="MFS general substrate transporter"/>
    <property type="match status" value="1"/>
</dbReference>
<gene>
    <name evidence="6" type="ORF">DFR24_2347</name>
</gene>
<dbReference type="InterPro" id="IPR020846">
    <property type="entry name" value="MFS_dom"/>
</dbReference>
<dbReference type="InterPro" id="IPR036259">
    <property type="entry name" value="MFS_trans_sf"/>
</dbReference>
<feature type="transmembrane region" description="Helical" evidence="4">
    <location>
        <begin position="37"/>
        <end position="61"/>
    </location>
</feature>
<dbReference type="PANTHER" id="PTHR23521">
    <property type="entry name" value="TRANSPORTER MFS SUPERFAMILY"/>
    <property type="match status" value="1"/>
</dbReference>
<dbReference type="Pfam" id="PF07690">
    <property type="entry name" value="MFS_1"/>
    <property type="match status" value="1"/>
</dbReference>
<dbReference type="AlphaFoldDB" id="A0A4R7P3Q5"/>
<proteinExistence type="predicted"/>
<dbReference type="GO" id="GO:0005886">
    <property type="term" value="C:plasma membrane"/>
    <property type="evidence" value="ECO:0007669"/>
    <property type="project" value="TreeGrafter"/>
</dbReference>
<accession>A0A4R7P3Q5</accession>
<evidence type="ECO:0000256" key="2">
    <source>
        <dbReference type="ARBA" id="ARBA00022989"/>
    </source>
</evidence>
<dbReference type="EMBL" id="SOBT01000009">
    <property type="protein sequence ID" value="TDU27989.1"/>
    <property type="molecule type" value="Genomic_DNA"/>
</dbReference>